<feature type="transmembrane region" description="Helical" evidence="1">
    <location>
        <begin position="20"/>
        <end position="42"/>
    </location>
</feature>
<dbReference type="EMBL" id="VITR01000004">
    <property type="protein sequence ID" value="TWB43776.1"/>
    <property type="molecule type" value="Genomic_DNA"/>
</dbReference>
<proteinExistence type="predicted"/>
<comment type="caution">
    <text evidence="2">The sequence shown here is derived from an EMBL/GenBank/DDBJ whole genome shotgun (WGS) entry which is preliminary data.</text>
</comment>
<keyword evidence="1" id="KW-0472">Membrane</keyword>
<name>A0A560HBN2_9PROT</name>
<evidence type="ECO:0000313" key="3">
    <source>
        <dbReference type="Proteomes" id="UP000315751"/>
    </source>
</evidence>
<gene>
    <name evidence="2" type="ORF">FBZ90_104164</name>
</gene>
<keyword evidence="1" id="KW-1133">Transmembrane helix</keyword>
<dbReference type="AlphaFoldDB" id="A0A560HBN2"/>
<sequence>MQNVLPAWRQFLIFQSPHQLLSYTAGTGASIAAGLFLFVGLPRLLGQQTIPPDILAGTLAFCLAVSLRVPYEVQPLRWRVTVAFPDLMADRIARILAGIDYLPDDRSQGRTLYRLALPRSLAWLRWRECAVEVRVQGGDITITGARIAVRHVQRALRQA</sequence>
<dbReference type="Proteomes" id="UP000315751">
    <property type="component" value="Unassembled WGS sequence"/>
</dbReference>
<dbReference type="RefSeq" id="WP_145730806.1">
    <property type="nucleotide sequence ID" value="NZ_VITR01000004.1"/>
</dbReference>
<evidence type="ECO:0000256" key="1">
    <source>
        <dbReference type="SAM" id="Phobius"/>
    </source>
</evidence>
<keyword evidence="3" id="KW-1185">Reference proteome</keyword>
<evidence type="ECO:0000313" key="2">
    <source>
        <dbReference type="EMBL" id="TWB43776.1"/>
    </source>
</evidence>
<organism evidence="2 3">
    <name type="scientific">Nitrospirillum amazonense</name>
    <dbReference type="NCBI Taxonomy" id="28077"/>
    <lineage>
        <taxon>Bacteria</taxon>
        <taxon>Pseudomonadati</taxon>
        <taxon>Pseudomonadota</taxon>
        <taxon>Alphaproteobacteria</taxon>
        <taxon>Rhodospirillales</taxon>
        <taxon>Azospirillaceae</taxon>
        <taxon>Nitrospirillum</taxon>
    </lineage>
</organism>
<feature type="transmembrane region" description="Helical" evidence="1">
    <location>
        <begin position="54"/>
        <end position="71"/>
    </location>
</feature>
<accession>A0A560HBN2</accession>
<protein>
    <submittedName>
        <fullName evidence="2">Uncharacterized protein</fullName>
    </submittedName>
</protein>
<dbReference type="OrthoDB" id="7372547at2"/>
<reference evidence="2 3" key="1">
    <citation type="submission" date="2019-06" db="EMBL/GenBank/DDBJ databases">
        <title>Genomic Encyclopedia of Type Strains, Phase IV (KMG-V): Genome sequencing to study the core and pangenomes of soil and plant-associated prokaryotes.</title>
        <authorList>
            <person name="Whitman W."/>
        </authorList>
    </citation>
    <scope>NUCLEOTIDE SEQUENCE [LARGE SCALE GENOMIC DNA]</scope>
    <source>
        <strain evidence="2 3">BR 11622</strain>
    </source>
</reference>
<keyword evidence="1" id="KW-0812">Transmembrane</keyword>